<evidence type="ECO:0000259" key="5">
    <source>
        <dbReference type="PROSITE" id="PS51123"/>
    </source>
</evidence>
<dbReference type="CDD" id="cd07185">
    <property type="entry name" value="OmpA_C-like"/>
    <property type="match status" value="1"/>
</dbReference>
<protein>
    <submittedName>
        <fullName evidence="6">Membrane protein</fullName>
    </submittedName>
</protein>
<dbReference type="InterPro" id="IPR050330">
    <property type="entry name" value="Bact_OuterMem_StrucFunc"/>
</dbReference>
<evidence type="ECO:0000313" key="7">
    <source>
        <dbReference type="Proteomes" id="UP000191820"/>
    </source>
</evidence>
<dbReference type="Proteomes" id="UP000191820">
    <property type="component" value="Chromosome"/>
</dbReference>
<evidence type="ECO:0000313" key="6">
    <source>
        <dbReference type="EMBL" id="ARD21976.1"/>
    </source>
</evidence>
<gene>
    <name evidence="6" type="ORF">SJ2017_1663</name>
</gene>
<dbReference type="EMBL" id="CP020472">
    <property type="protein sequence ID" value="ARD21976.1"/>
    <property type="molecule type" value="Genomic_DNA"/>
</dbReference>
<dbReference type="Pfam" id="PF00691">
    <property type="entry name" value="OmpA"/>
    <property type="match status" value="1"/>
</dbReference>
<dbReference type="InterPro" id="IPR006664">
    <property type="entry name" value="OMP_bac"/>
</dbReference>
<dbReference type="Gene3D" id="2.60.40.2540">
    <property type="match status" value="1"/>
</dbReference>
<dbReference type="Gene3D" id="3.30.1330.60">
    <property type="entry name" value="OmpA-like domain"/>
    <property type="match status" value="1"/>
</dbReference>
<evidence type="ECO:0000256" key="2">
    <source>
        <dbReference type="ARBA" id="ARBA00023136"/>
    </source>
</evidence>
<keyword evidence="2 3" id="KW-0472">Membrane</keyword>
<evidence type="ECO:0000256" key="4">
    <source>
        <dbReference type="SAM" id="SignalP"/>
    </source>
</evidence>
<dbReference type="PROSITE" id="PS51123">
    <property type="entry name" value="OMPA_2"/>
    <property type="match status" value="1"/>
</dbReference>
<dbReference type="SUPFAM" id="SSF103088">
    <property type="entry name" value="OmpA-like"/>
    <property type="match status" value="1"/>
</dbReference>
<feature type="signal peptide" evidence="4">
    <location>
        <begin position="1"/>
        <end position="19"/>
    </location>
</feature>
<evidence type="ECO:0000256" key="1">
    <source>
        <dbReference type="ARBA" id="ARBA00004442"/>
    </source>
</evidence>
<keyword evidence="7" id="KW-1185">Reference proteome</keyword>
<dbReference type="InterPro" id="IPR041544">
    <property type="entry name" value="MotY_N"/>
</dbReference>
<feature type="domain" description="OmpA-like" evidence="5">
    <location>
        <begin position="172"/>
        <end position="289"/>
    </location>
</feature>
<dbReference type="RefSeq" id="WP_055023797.1">
    <property type="nucleotide sequence ID" value="NZ_CANMJJ010000014.1"/>
</dbReference>
<dbReference type="Pfam" id="PF18393">
    <property type="entry name" value="MotY_N"/>
    <property type="match status" value="1"/>
</dbReference>
<name>A0ABN4YC45_9GAMM</name>
<keyword evidence="4" id="KW-0732">Signal</keyword>
<dbReference type="PANTHER" id="PTHR30329">
    <property type="entry name" value="STATOR ELEMENT OF FLAGELLAR MOTOR COMPLEX"/>
    <property type="match status" value="1"/>
</dbReference>
<proteinExistence type="predicted"/>
<reference evidence="6 7" key="1">
    <citation type="submission" date="2017-03" db="EMBL/GenBank/DDBJ databases">
        <title>Genome sequencing of Shewanella japonica KCTC 22435.</title>
        <authorList>
            <person name="Kim K.M."/>
        </authorList>
    </citation>
    <scope>NUCLEOTIDE SEQUENCE [LARGE SCALE GENOMIC DNA]</scope>
    <source>
        <strain evidence="6 7">KCTC 22435</strain>
    </source>
</reference>
<dbReference type="InterPro" id="IPR006665">
    <property type="entry name" value="OmpA-like"/>
</dbReference>
<dbReference type="PANTHER" id="PTHR30329:SF17">
    <property type="entry name" value="LIPOPROTEIN YFIB-RELATED"/>
    <property type="match status" value="1"/>
</dbReference>
<sequence length="289" mass="32875">MWRKAILVSSFCLVSSAQADLQHYVASLDNSMWRISENSPIECRLEHDIPDYGKAIFTSKAGKDLNLNFTLDMWNKPDQVTNAELISKAPQWRPGVNEKAITKLKYQKQFNGEVPKKAAWSMLSELSKGMQPTFYYADWYNQSDKVAVGLSSANFGGEYRQFRSCLATLLPYGFDDIAFTVLNYEEGGTNLTRFSKQQLKRVQEYLSYDSDVELVFVDAYTDSYGGRSVNQRVSQRRADTVADLLVASGIEESRIHKTGHGERRHVASNDLVEERARNRRVVIKISKSI</sequence>
<comment type="subcellular location">
    <subcellularLocation>
        <location evidence="1">Cell outer membrane</location>
    </subcellularLocation>
</comment>
<dbReference type="PRINTS" id="PR01023">
    <property type="entry name" value="NAFLGMOTY"/>
</dbReference>
<dbReference type="InterPro" id="IPR036737">
    <property type="entry name" value="OmpA-like_sf"/>
</dbReference>
<accession>A0ABN4YC45</accession>
<organism evidence="6 7">
    <name type="scientific">Shewanella japonica</name>
    <dbReference type="NCBI Taxonomy" id="93973"/>
    <lineage>
        <taxon>Bacteria</taxon>
        <taxon>Pseudomonadati</taxon>
        <taxon>Pseudomonadota</taxon>
        <taxon>Gammaproteobacteria</taxon>
        <taxon>Alteromonadales</taxon>
        <taxon>Shewanellaceae</taxon>
        <taxon>Shewanella</taxon>
    </lineage>
</organism>
<dbReference type="PRINTS" id="PR01021">
    <property type="entry name" value="OMPADOMAIN"/>
</dbReference>
<feature type="chain" id="PRO_5046178277" evidence="4">
    <location>
        <begin position="20"/>
        <end position="289"/>
    </location>
</feature>
<evidence type="ECO:0000256" key="3">
    <source>
        <dbReference type="PROSITE-ProRule" id="PRU00473"/>
    </source>
</evidence>